<dbReference type="SUPFAM" id="SSF52047">
    <property type="entry name" value="RNI-like"/>
    <property type="match status" value="1"/>
</dbReference>
<evidence type="ECO:0000313" key="1">
    <source>
        <dbReference type="EMBL" id="KYQ89974.1"/>
    </source>
</evidence>
<proteinExistence type="predicted"/>
<evidence type="ECO:0000313" key="2">
    <source>
        <dbReference type="Proteomes" id="UP000076078"/>
    </source>
</evidence>
<dbReference type="EMBL" id="LODT01000037">
    <property type="protein sequence ID" value="KYQ89974.1"/>
    <property type="molecule type" value="Genomic_DNA"/>
</dbReference>
<accession>A0A151Z861</accession>
<reference evidence="1 2" key="1">
    <citation type="submission" date="2015-12" db="EMBL/GenBank/DDBJ databases">
        <title>Dictyostelia acquired genes for synthesis and detection of signals that induce cell-type specialization by lateral gene transfer from prokaryotes.</title>
        <authorList>
            <person name="Gloeckner G."/>
            <person name="Schaap P."/>
        </authorList>
    </citation>
    <scope>NUCLEOTIDE SEQUENCE [LARGE SCALE GENOMIC DNA]</scope>
    <source>
        <strain evidence="1 2">TK</strain>
    </source>
</reference>
<name>A0A151Z861_TIELA</name>
<sequence>MKFSNLLLVDILKCLNDYILCGDTLSVVYRNNCRILNNLLLVCKDWHQYIQPRIKNLVYHINTSHQLELLSTQSRAKLDGYRIHLNTSAITSDVLLPLDNLELIEIDRNLSILKEIEKRKEPIPTLKVVRIQFQAKTFNGMSMDFPLLFKVLEHHKIETFEFIDHCPTKLIQSIDRITKWKSLVTLRLIGVCIPLQSVLDIICKSKSLRSITLDNVILTLFGNYYSTNSGSDQNLGSIDQILGLVAITTNIKELYVTKAQSSLKSIEDLLSNSQTLQTLELKLYSFTTMESSGISIANQTIKNLSISNGTTVYDSIYSKWIGVSNLTGVLYQMTPPEKYLIENHQNVETFHWVHHYDGDIDKVLKLNFPKIKNLIVTIPLHLYPQPSVGVVDSILSSIQKFNTNITSIRLNSKVTSNTIADCLKIVQLQSLYIENCQEDITSPFKDLFKVEPVNLEKLEISQLNLSHTKNQEITEIIQKLLSFSNLKHIKIAFPFLPDVYETPSLIQCIKDNYQHIYTLKLSPEFQNTLLKHNIIINDK</sequence>
<comment type="caution">
    <text evidence="1">The sequence shown here is derived from an EMBL/GenBank/DDBJ whole genome shotgun (WGS) entry which is preliminary data.</text>
</comment>
<gene>
    <name evidence="1" type="ORF">DLAC_08544</name>
</gene>
<dbReference type="AlphaFoldDB" id="A0A151Z861"/>
<dbReference type="InParanoid" id="A0A151Z861"/>
<keyword evidence="2" id="KW-1185">Reference proteome</keyword>
<organism evidence="1 2">
    <name type="scientific">Tieghemostelium lacteum</name>
    <name type="common">Slime mold</name>
    <name type="synonym">Dictyostelium lacteum</name>
    <dbReference type="NCBI Taxonomy" id="361077"/>
    <lineage>
        <taxon>Eukaryota</taxon>
        <taxon>Amoebozoa</taxon>
        <taxon>Evosea</taxon>
        <taxon>Eumycetozoa</taxon>
        <taxon>Dictyostelia</taxon>
        <taxon>Dictyosteliales</taxon>
        <taxon>Raperosteliaceae</taxon>
        <taxon>Tieghemostelium</taxon>
    </lineage>
</organism>
<dbReference type="Proteomes" id="UP000076078">
    <property type="component" value="Unassembled WGS sequence"/>
</dbReference>
<protein>
    <submittedName>
        <fullName evidence="1">Uncharacterized protein</fullName>
    </submittedName>
</protein>